<evidence type="ECO:0000313" key="2">
    <source>
        <dbReference type="EMBL" id="GFO00557.1"/>
    </source>
</evidence>
<feature type="region of interest" description="Disordered" evidence="1">
    <location>
        <begin position="1"/>
        <end position="20"/>
    </location>
</feature>
<reference evidence="2 3" key="1">
    <citation type="journal article" date="2021" name="Elife">
        <title>Chloroplast acquisition without the gene transfer in kleptoplastic sea slugs, Plakobranchus ocellatus.</title>
        <authorList>
            <person name="Maeda T."/>
            <person name="Takahashi S."/>
            <person name="Yoshida T."/>
            <person name="Shimamura S."/>
            <person name="Takaki Y."/>
            <person name="Nagai Y."/>
            <person name="Toyoda A."/>
            <person name="Suzuki Y."/>
            <person name="Arimoto A."/>
            <person name="Ishii H."/>
            <person name="Satoh N."/>
            <person name="Nishiyama T."/>
            <person name="Hasebe M."/>
            <person name="Maruyama T."/>
            <person name="Minagawa J."/>
            <person name="Obokata J."/>
            <person name="Shigenobu S."/>
        </authorList>
    </citation>
    <scope>NUCLEOTIDE SEQUENCE [LARGE SCALE GENOMIC DNA]</scope>
</reference>
<name>A0AAV4A0Z4_9GAST</name>
<proteinExistence type="predicted"/>
<comment type="caution">
    <text evidence="2">The sequence shown here is derived from an EMBL/GenBank/DDBJ whole genome shotgun (WGS) entry which is preliminary data.</text>
</comment>
<keyword evidence="3" id="KW-1185">Reference proteome</keyword>
<feature type="compositionally biased region" description="Basic residues" evidence="1">
    <location>
        <begin position="86"/>
        <end position="97"/>
    </location>
</feature>
<evidence type="ECO:0000256" key="1">
    <source>
        <dbReference type="SAM" id="MobiDB-lite"/>
    </source>
</evidence>
<sequence>MRATHAEETFDGTWNDTHKRTPKVVRTPNAQKNSTGTKTTHIETFDGTERERHAEENFDCTQSVRALGKQELDRSENVTLTTDLRRHRERHTHKRTSAPRTRYASRTTNAQESVCTENEICIESDKRTRGLGRRCERYTLKRTSTAPSTTHAKKNLAVLRTICAKENFDGIWNGTYKRTPKVARTANTQKSSTATKSTHISYTRDL</sequence>
<organism evidence="2 3">
    <name type="scientific">Plakobranchus ocellatus</name>
    <dbReference type="NCBI Taxonomy" id="259542"/>
    <lineage>
        <taxon>Eukaryota</taxon>
        <taxon>Metazoa</taxon>
        <taxon>Spiralia</taxon>
        <taxon>Lophotrochozoa</taxon>
        <taxon>Mollusca</taxon>
        <taxon>Gastropoda</taxon>
        <taxon>Heterobranchia</taxon>
        <taxon>Euthyneura</taxon>
        <taxon>Panpulmonata</taxon>
        <taxon>Sacoglossa</taxon>
        <taxon>Placobranchoidea</taxon>
        <taxon>Plakobranchidae</taxon>
        <taxon>Plakobranchus</taxon>
    </lineage>
</organism>
<accession>A0AAV4A0Z4</accession>
<protein>
    <submittedName>
        <fullName evidence="2">Uncharacterized protein</fullName>
    </submittedName>
</protein>
<feature type="region of interest" description="Disordered" evidence="1">
    <location>
        <begin position="185"/>
        <end position="206"/>
    </location>
</feature>
<dbReference type="EMBL" id="BLXT01003136">
    <property type="protein sequence ID" value="GFO00557.1"/>
    <property type="molecule type" value="Genomic_DNA"/>
</dbReference>
<feature type="region of interest" description="Disordered" evidence="1">
    <location>
        <begin position="86"/>
        <end position="109"/>
    </location>
</feature>
<evidence type="ECO:0000313" key="3">
    <source>
        <dbReference type="Proteomes" id="UP000735302"/>
    </source>
</evidence>
<gene>
    <name evidence="2" type="ORF">PoB_002706200</name>
</gene>
<dbReference type="AlphaFoldDB" id="A0AAV4A0Z4"/>
<dbReference type="Proteomes" id="UP000735302">
    <property type="component" value="Unassembled WGS sequence"/>
</dbReference>